<feature type="non-terminal residue" evidence="8">
    <location>
        <position position="1"/>
    </location>
</feature>
<dbReference type="OrthoDB" id="5022096at2759"/>
<comment type="subcellular location">
    <subcellularLocation>
        <location evidence="1">Membrane</location>
        <topology evidence="1">Multi-pass membrane protein</topology>
    </subcellularLocation>
</comment>
<feature type="transmembrane region" description="Helical" evidence="6">
    <location>
        <begin position="47"/>
        <end position="67"/>
    </location>
</feature>
<dbReference type="EMBL" id="ML976616">
    <property type="protein sequence ID" value="KAF1846117.1"/>
    <property type="molecule type" value="Genomic_DNA"/>
</dbReference>
<sequence>LTPEELAFNNAPQILSITGSFFALAAFVVILRCYVRISMLRVFGTDDYVMLFAMVLCTATFVCFKLRTDYGIGKHTTVLVLDPPKLMALTKVQYAEAIIIMVGISAVKISIAFCLSRLSTQRTYKRILYGSVIFIVLMTTACAGTLIFQCLPVQAAWDTRLRPPPVGTGDAKCYNLTIFRNLGLMNSSFNIITDVLFACLPVPLIWQLQLNFRTKVSLIVILSLGWFACVAAIIKAVKQWTVLTEPDWTVKDSFNVWNYIEFTVGIIAASLPTIKPLFNWFL</sequence>
<keyword evidence="3 6" id="KW-1133">Transmembrane helix</keyword>
<evidence type="ECO:0000256" key="3">
    <source>
        <dbReference type="ARBA" id="ARBA00022989"/>
    </source>
</evidence>
<feature type="transmembrane region" description="Helical" evidence="6">
    <location>
        <begin position="14"/>
        <end position="35"/>
    </location>
</feature>
<comment type="similarity">
    <text evidence="5">Belongs to the SAT4 family.</text>
</comment>
<feature type="transmembrane region" description="Helical" evidence="6">
    <location>
        <begin position="257"/>
        <end position="278"/>
    </location>
</feature>
<dbReference type="PANTHER" id="PTHR33048:SF167">
    <property type="entry name" value="INTEGRAL MEMBRANE PROTEIN"/>
    <property type="match status" value="1"/>
</dbReference>
<organism evidence="8 9">
    <name type="scientific">Cucurbitaria berberidis CBS 394.84</name>
    <dbReference type="NCBI Taxonomy" id="1168544"/>
    <lineage>
        <taxon>Eukaryota</taxon>
        <taxon>Fungi</taxon>
        <taxon>Dikarya</taxon>
        <taxon>Ascomycota</taxon>
        <taxon>Pezizomycotina</taxon>
        <taxon>Dothideomycetes</taxon>
        <taxon>Pleosporomycetidae</taxon>
        <taxon>Pleosporales</taxon>
        <taxon>Pleosporineae</taxon>
        <taxon>Cucurbitariaceae</taxon>
        <taxon>Cucurbitaria</taxon>
    </lineage>
</organism>
<keyword evidence="2 6" id="KW-0812">Transmembrane</keyword>
<feature type="transmembrane region" description="Helical" evidence="6">
    <location>
        <begin position="94"/>
        <end position="115"/>
    </location>
</feature>
<reference evidence="8" key="1">
    <citation type="submission" date="2020-01" db="EMBL/GenBank/DDBJ databases">
        <authorList>
            <consortium name="DOE Joint Genome Institute"/>
            <person name="Haridas S."/>
            <person name="Albert R."/>
            <person name="Binder M."/>
            <person name="Bloem J."/>
            <person name="Labutti K."/>
            <person name="Salamov A."/>
            <person name="Andreopoulos B."/>
            <person name="Baker S.E."/>
            <person name="Barry K."/>
            <person name="Bills G."/>
            <person name="Bluhm B.H."/>
            <person name="Cannon C."/>
            <person name="Castanera R."/>
            <person name="Culley D.E."/>
            <person name="Daum C."/>
            <person name="Ezra D."/>
            <person name="Gonzalez J.B."/>
            <person name="Henrissat B."/>
            <person name="Kuo A."/>
            <person name="Liang C."/>
            <person name="Lipzen A."/>
            <person name="Lutzoni F."/>
            <person name="Magnuson J."/>
            <person name="Mondo S."/>
            <person name="Nolan M."/>
            <person name="Ohm R."/>
            <person name="Pangilinan J."/>
            <person name="Park H.-J."/>
            <person name="Ramirez L."/>
            <person name="Alfaro M."/>
            <person name="Sun H."/>
            <person name="Tritt A."/>
            <person name="Yoshinaga Y."/>
            <person name="Zwiers L.-H."/>
            <person name="Turgeon B.G."/>
            <person name="Goodwin S.B."/>
            <person name="Spatafora J.W."/>
            <person name="Crous P.W."/>
            <person name="Grigoriev I.V."/>
        </authorList>
    </citation>
    <scope>NUCLEOTIDE SEQUENCE</scope>
    <source>
        <strain evidence="8">CBS 394.84</strain>
    </source>
</reference>
<dbReference type="AlphaFoldDB" id="A0A9P4GIW0"/>
<evidence type="ECO:0000256" key="2">
    <source>
        <dbReference type="ARBA" id="ARBA00022692"/>
    </source>
</evidence>
<feature type="domain" description="Rhodopsin" evidence="7">
    <location>
        <begin position="31"/>
        <end position="279"/>
    </location>
</feature>
<protein>
    <recommendedName>
        <fullName evidence="7">Rhodopsin domain-containing protein</fullName>
    </recommendedName>
</protein>
<evidence type="ECO:0000259" key="7">
    <source>
        <dbReference type="Pfam" id="PF20684"/>
    </source>
</evidence>
<evidence type="ECO:0000256" key="4">
    <source>
        <dbReference type="ARBA" id="ARBA00023136"/>
    </source>
</evidence>
<dbReference type="Pfam" id="PF20684">
    <property type="entry name" value="Fung_rhodopsin"/>
    <property type="match status" value="1"/>
</dbReference>
<feature type="non-terminal residue" evidence="8">
    <location>
        <position position="282"/>
    </location>
</feature>
<comment type="caution">
    <text evidence="8">The sequence shown here is derived from an EMBL/GenBank/DDBJ whole genome shotgun (WGS) entry which is preliminary data.</text>
</comment>
<keyword evidence="4 6" id="KW-0472">Membrane</keyword>
<dbReference type="RefSeq" id="XP_040788680.1">
    <property type="nucleotide sequence ID" value="XM_040927310.1"/>
</dbReference>
<proteinExistence type="inferred from homology"/>
<evidence type="ECO:0000256" key="5">
    <source>
        <dbReference type="ARBA" id="ARBA00038359"/>
    </source>
</evidence>
<dbReference type="InterPro" id="IPR049326">
    <property type="entry name" value="Rhodopsin_dom_fungi"/>
</dbReference>
<name>A0A9P4GIW0_9PLEO</name>
<keyword evidence="9" id="KW-1185">Reference proteome</keyword>
<evidence type="ECO:0000256" key="6">
    <source>
        <dbReference type="SAM" id="Phobius"/>
    </source>
</evidence>
<dbReference type="GeneID" id="63844563"/>
<feature type="transmembrane region" description="Helical" evidence="6">
    <location>
        <begin position="127"/>
        <end position="148"/>
    </location>
</feature>
<evidence type="ECO:0000313" key="9">
    <source>
        <dbReference type="Proteomes" id="UP000800039"/>
    </source>
</evidence>
<dbReference type="InterPro" id="IPR052337">
    <property type="entry name" value="SAT4-like"/>
</dbReference>
<evidence type="ECO:0000313" key="8">
    <source>
        <dbReference type="EMBL" id="KAF1846117.1"/>
    </source>
</evidence>
<accession>A0A9P4GIW0</accession>
<feature type="transmembrane region" description="Helical" evidence="6">
    <location>
        <begin position="189"/>
        <end position="206"/>
    </location>
</feature>
<gene>
    <name evidence="8" type="ORF">K460DRAFT_239927</name>
</gene>
<dbReference type="PANTHER" id="PTHR33048">
    <property type="entry name" value="PTH11-LIKE INTEGRAL MEMBRANE PROTEIN (AFU_ORTHOLOGUE AFUA_5G11245)"/>
    <property type="match status" value="1"/>
</dbReference>
<dbReference type="GO" id="GO:0016020">
    <property type="term" value="C:membrane"/>
    <property type="evidence" value="ECO:0007669"/>
    <property type="project" value="UniProtKB-SubCell"/>
</dbReference>
<dbReference type="Proteomes" id="UP000800039">
    <property type="component" value="Unassembled WGS sequence"/>
</dbReference>
<evidence type="ECO:0000256" key="1">
    <source>
        <dbReference type="ARBA" id="ARBA00004141"/>
    </source>
</evidence>
<feature type="transmembrane region" description="Helical" evidence="6">
    <location>
        <begin position="218"/>
        <end position="237"/>
    </location>
</feature>